<evidence type="ECO:0000256" key="5">
    <source>
        <dbReference type="ARBA" id="ARBA00047503"/>
    </source>
</evidence>
<dbReference type="EMBL" id="CP031417">
    <property type="protein sequence ID" value="AXK83766.1"/>
    <property type="molecule type" value="Genomic_DNA"/>
</dbReference>
<dbReference type="InterPro" id="IPR002201">
    <property type="entry name" value="Glyco_trans_9"/>
</dbReference>
<dbReference type="GO" id="GO:0005829">
    <property type="term" value="C:cytosol"/>
    <property type="evidence" value="ECO:0007669"/>
    <property type="project" value="TreeGrafter"/>
</dbReference>
<dbReference type="PANTHER" id="PTHR30160:SF7">
    <property type="entry name" value="ADP-HEPTOSE--LPS HEPTOSYLTRANSFERASE 2"/>
    <property type="match status" value="1"/>
</dbReference>
<protein>
    <recommendedName>
        <fullName evidence="4">lipopolysaccharide heptosyltransferase II</fullName>
        <ecNumber evidence="4">2.4.99.24</ecNumber>
    </recommendedName>
</protein>
<dbReference type="Proteomes" id="UP000254889">
    <property type="component" value="Chromosome"/>
</dbReference>
<dbReference type="Gene3D" id="3.40.50.2000">
    <property type="entry name" value="Glycogen Phosphorylase B"/>
    <property type="match status" value="2"/>
</dbReference>
<dbReference type="SUPFAM" id="SSF53756">
    <property type="entry name" value="UDP-Glycosyltransferase/glycogen phosphorylase"/>
    <property type="match status" value="1"/>
</dbReference>
<dbReference type="InterPro" id="IPR051199">
    <property type="entry name" value="LPS_LOS_Heptosyltrfase"/>
</dbReference>
<evidence type="ECO:0000256" key="4">
    <source>
        <dbReference type="ARBA" id="ARBA00044042"/>
    </source>
</evidence>
<evidence type="ECO:0000256" key="3">
    <source>
        <dbReference type="ARBA" id="ARBA00043995"/>
    </source>
</evidence>
<dbReference type="EC" id="2.4.99.24" evidence="4"/>
<dbReference type="AlphaFoldDB" id="A0A346A3L9"/>
<name>A0A346A3L9_9HYPH</name>
<dbReference type="KEGG" id="ptaw:DW352_26485"/>
<accession>A0A346A3L9</accession>
<proteinExistence type="inferred from homology"/>
<dbReference type="NCBIfam" id="TIGR02195">
    <property type="entry name" value="heptsyl_trn_II"/>
    <property type="match status" value="1"/>
</dbReference>
<dbReference type="CDD" id="cd03789">
    <property type="entry name" value="GT9_LPS_heptosyltransferase"/>
    <property type="match status" value="1"/>
</dbReference>
<keyword evidence="1" id="KW-0328">Glycosyltransferase</keyword>
<comment type="similarity">
    <text evidence="3">Belongs to the glycosyltransferase 9 family.</text>
</comment>
<dbReference type="PANTHER" id="PTHR30160">
    <property type="entry name" value="TETRAACYLDISACCHARIDE 4'-KINASE-RELATED"/>
    <property type="match status" value="1"/>
</dbReference>
<evidence type="ECO:0000313" key="7">
    <source>
        <dbReference type="Proteomes" id="UP000254889"/>
    </source>
</evidence>
<keyword evidence="2 6" id="KW-0808">Transferase</keyword>
<keyword evidence="7" id="KW-1185">Reference proteome</keyword>
<dbReference type="RefSeq" id="WP_115694145.1">
    <property type="nucleotide sequence ID" value="NZ_CP031417.1"/>
</dbReference>
<gene>
    <name evidence="6" type="primary">waaF</name>
    <name evidence="6" type="ORF">DW352_26485</name>
</gene>
<sequence length="348" mass="37025">MNQNSTTAERPVLIVPFVWIGDFVRCHSVVRLLKAQNPARPVDIVASSLCAPLADYMPGVRRAIVADLPRRRLGLKLQLDLARRLRQGGYGQALVMSRKWKAALAPFLAGVARRTGFWGEVRIGLLNDLRQGEKKLPRMIDQMGALALPKGAALPPDWPLPELKVPADELQAWLTARGLAGAARPIVTLSPGAVGAGKAWPPEHYAALAKALAEDGGSVWVLGGPGETAIAQAIATAGGPRVRDLTSNDLRNAILALAAADVSVTNDSGLMHVSAAIGTPTVAIFGPTSPWHWKPLNPVSAILEPPGDQLARQRARLEGNDAVSHRRTADVAVDTVLAAVRQTLTQAR</sequence>
<comment type="catalytic activity">
    <reaction evidence="5">
        <text>an L-alpha-D-Hep-(1-&gt;5)-[alpha-Kdo-(2-&gt;4)]-alpha-Kdo-(2-&gt;6)-lipid A + ADP-L-glycero-beta-D-manno-heptose = an L-alpha-D-Hep-(1-&gt;3)-L-alpha-D-Hep-(1-&gt;5)-[alpha-Kdo-(2-&gt;4)]-alpha-Kdo-(2-&gt;6)-lipid A + ADP + H(+)</text>
        <dbReference type="Rhea" id="RHEA:74071"/>
        <dbReference type="ChEBI" id="CHEBI:15378"/>
        <dbReference type="ChEBI" id="CHEBI:61506"/>
        <dbReference type="ChEBI" id="CHEBI:193068"/>
        <dbReference type="ChEBI" id="CHEBI:193069"/>
        <dbReference type="ChEBI" id="CHEBI:456216"/>
        <dbReference type="EC" id="2.4.99.24"/>
    </reaction>
</comment>
<evidence type="ECO:0000313" key="6">
    <source>
        <dbReference type="EMBL" id="AXK83766.1"/>
    </source>
</evidence>
<dbReference type="OrthoDB" id="9797795at2"/>
<dbReference type="GO" id="GO:0008713">
    <property type="term" value="F:ADP-heptose-lipopolysaccharide heptosyltransferase activity"/>
    <property type="evidence" value="ECO:0007669"/>
    <property type="project" value="UniProtKB-EC"/>
</dbReference>
<organism evidence="6 7">
    <name type="scientific">Pseudolabrys taiwanensis</name>
    <dbReference type="NCBI Taxonomy" id="331696"/>
    <lineage>
        <taxon>Bacteria</taxon>
        <taxon>Pseudomonadati</taxon>
        <taxon>Pseudomonadota</taxon>
        <taxon>Alphaproteobacteria</taxon>
        <taxon>Hyphomicrobiales</taxon>
        <taxon>Xanthobacteraceae</taxon>
        <taxon>Pseudolabrys</taxon>
    </lineage>
</organism>
<evidence type="ECO:0000256" key="1">
    <source>
        <dbReference type="ARBA" id="ARBA00022676"/>
    </source>
</evidence>
<dbReference type="Pfam" id="PF01075">
    <property type="entry name" value="Glyco_transf_9"/>
    <property type="match status" value="1"/>
</dbReference>
<dbReference type="InterPro" id="IPR011910">
    <property type="entry name" value="RfaF"/>
</dbReference>
<evidence type="ECO:0000256" key="2">
    <source>
        <dbReference type="ARBA" id="ARBA00022679"/>
    </source>
</evidence>
<reference evidence="6 7" key="1">
    <citation type="submission" date="2018-07" db="EMBL/GenBank/DDBJ databases">
        <authorList>
            <person name="Quirk P.G."/>
            <person name="Krulwich T.A."/>
        </authorList>
    </citation>
    <scope>NUCLEOTIDE SEQUENCE [LARGE SCALE GENOMIC DNA]</scope>
    <source>
        <strain evidence="6 7">CC-BB4</strain>
    </source>
</reference>
<dbReference type="GO" id="GO:0009244">
    <property type="term" value="P:lipopolysaccharide core region biosynthetic process"/>
    <property type="evidence" value="ECO:0007669"/>
    <property type="project" value="TreeGrafter"/>
</dbReference>